<protein>
    <submittedName>
        <fullName evidence="2">Uncharacterized protein</fullName>
    </submittedName>
</protein>
<evidence type="ECO:0000313" key="3">
    <source>
        <dbReference type="Proteomes" id="UP000826656"/>
    </source>
</evidence>
<evidence type="ECO:0000313" key="2">
    <source>
        <dbReference type="EMBL" id="KAH0754470.1"/>
    </source>
</evidence>
<gene>
    <name evidence="2" type="ORF">KY290_024740</name>
</gene>
<evidence type="ECO:0000256" key="1">
    <source>
        <dbReference type="SAM" id="Phobius"/>
    </source>
</evidence>
<reference evidence="2 3" key="1">
    <citation type="journal article" date="2021" name="bioRxiv">
        <title>Chromosome-scale and haplotype-resolved genome assembly of a tetraploid potato cultivar.</title>
        <authorList>
            <person name="Sun H."/>
            <person name="Jiao W.-B."/>
            <person name="Krause K."/>
            <person name="Campoy J.A."/>
            <person name="Goel M."/>
            <person name="Folz-Donahue K."/>
            <person name="Kukat C."/>
            <person name="Huettel B."/>
            <person name="Schneeberger K."/>
        </authorList>
    </citation>
    <scope>NUCLEOTIDE SEQUENCE [LARGE SCALE GENOMIC DNA]</scope>
    <source>
        <strain evidence="2">SolTubOtavaFocal</strain>
        <tissue evidence="2">Leaves</tissue>
    </source>
</reference>
<name>A0ABQ7URK2_SOLTU</name>
<dbReference type="EMBL" id="JAIVGD010000018">
    <property type="protein sequence ID" value="KAH0754470.1"/>
    <property type="molecule type" value="Genomic_DNA"/>
</dbReference>
<sequence>MVLTQRDTLLAYYLVSGTKLLLSSFILSAMADVISEPSSLSFGMFITCILESHFRCLSDISHIFIKKNYYSRAFVSMGYSHIDSSWVLKNDTEDVAAKNLKSKPSSFTSVSFAILNATLENLADMNAKLDVVSITVTQVSDLMTKLIAMREQVDSLKDILLTTYFKIYNVKDVTKEMGTDVARIHLRLDHIA</sequence>
<accession>A0ABQ7URK2</accession>
<keyword evidence="1" id="KW-0472">Membrane</keyword>
<proteinExistence type="predicted"/>
<comment type="caution">
    <text evidence="2">The sequence shown here is derived from an EMBL/GenBank/DDBJ whole genome shotgun (WGS) entry which is preliminary data.</text>
</comment>
<dbReference type="Proteomes" id="UP000826656">
    <property type="component" value="Unassembled WGS sequence"/>
</dbReference>
<feature type="transmembrane region" description="Helical" evidence="1">
    <location>
        <begin position="12"/>
        <end position="34"/>
    </location>
</feature>
<keyword evidence="3" id="KW-1185">Reference proteome</keyword>
<keyword evidence="1" id="KW-1133">Transmembrane helix</keyword>
<organism evidence="2 3">
    <name type="scientific">Solanum tuberosum</name>
    <name type="common">Potato</name>
    <dbReference type="NCBI Taxonomy" id="4113"/>
    <lineage>
        <taxon>Eukaryota</taxon>
        <taxon>Viridiplantae</taxon>
        <taxon>Streptophyta</taxon>
        <taxon>Embryophyta</taxon>
        <taxon>Tracheophyta</taxon>
        <taxon>Spermatophyta</taxon>
        <taxon>Magnoliopsida</taxon>
        <taxon>eudicotyledons</taxon>
        <taxon>Gunneridae</taxon>
        <taxon>Pentapetalae</taxon>
        <taxon>asterids</taxon>
        <taxon>lamiids</taxon>
        <taxon>Solanales</taxon>
        <taxon>Solanaceae</taxon>
        <taxon>Solanoideae</taxon>
        <taxon>Solaneae</taxon>
        <taxon>Solanum</taxon>
    </lineage>
</organism>
<keyword evidence="1" id="KW-0812">Transmembrane</keyword>